<dbReference type="FunFam" id="3.10.250.10:FF:000011">
    <property type="entry name" value="Scavenger receptor class A member 5"/>
    <property type="match status" value="1"/>
</dbReference>
<dbReference type="SUPFAM" id="SSF56487">
    <property type="entry name" value="SRCR-like"/>
    <property type="match status" value="3"/>
</dbReference>
<feature type="disulfide bond" evidence="13">
    <location>
        <begin position="194"/>
        <end position="255"/>
    </location>
</feature>
<evidence type="ECO:0000256" key="9">
    <source>
        <dbReference type="ARBA" id="ARBA00023136"/>
    </source>
</evidence>
<evidence type="ECO:0000256" key="11">
    <source>
        <dbReference type="ARBA" id="ARBA00023180"/>
    </source>
</evidence>
<dbReference type="FunFam" id="3.10.250.10:FF:000016">
    <property type="entry name" value="Scavenger receptor cysteine-rich protein type 12"/>
    <property type="match status" value="2"/>
</dbReference>
<reference evidence="14" key="1">
    <citation type="submission" date="2020-04" db="EMBL/GenBank/DDBJ databases">
        <authorList>
            <person name="Alioto T."/>
            <person name="Alioto T."/>
            <person name="Gomez Garrido J."/>
        </authorList>
    </citation>
    <scope>NUCLEOTIDE SEQUENCE</scope>
    <source>
        <strain evidence="14">A484AB</strain>
    </source>
</reference>
<name>A0A7D9JFZ4_PARCT</name>
<dbReference type="EMBL" id="CACRXK020015557">
    <property type="protein sequence ID" value="CAB4028560.1"/>
    <property type="molecule type" value="Genomic_DNA"/>
</dbReference>
<dbReference type="GO" id="GO:0008236">
    <property type="term" value="F:serine-type peptidase activity"/>
    <property type="evidence" value="ECO:0007669"/>
    <property type="project" value="UniProtKB-KW"/>
</dbReference>
<dbReference type="Pfam" id="PF00530">
    <property type="entry name" value="SRCR"/>
    <property type="match status" value="3"/>
</dbReference>
<dbReference type="CDD" id="cd00112">
    <property type="entry name" value="LDLa"/>
    <property type="match status" value="2"/>
</dbReference>
<evidence type="ECO:0000256" key="12">
    <source>
        <dbReference type="PROSITE-ProRule" id="PRU00124"/>
    </source>
</evidence>
<keyword evidence="3" id="KW-0812">Transmembrane</keyword>
<dbReference type="PANTHER" id="PTHR48071">
    <property type="entry name" value="SRCR DOMAIN-CONTAINING PROTEIN"/>
    <property type="match status" value="1"/>
</dbReference>
<feature type="disulfide bond" evidence="13">
    <location>
        <begin position="225"/>
        <end position="235"/>
    </location>
</feature>
<keyword evidence="11" id="KW-0325">Glycoprotein</keyword>
<dbReference type="FunFam" id="4.10.400.10:FF:000065">
    <property type="entry name" value="Transmembrane protease serine 7"/>
    <property type="match status" value="1"/>
</dbReference>
<feature type="disulfide bond" evidence="12">
    <location>
        <begin position="295"/>
        <end position="313"/>
    </location>
</feature>
<keyword evidence="8" id="KW-1133">Transmembrane helix</keyword>
<dbReference type="SMART" id="SM00202">
    <property type="entry name" value="SR"/>
    <property type="match status" value="3"/>
</dbReference>
<dbReference type="PROSITE" id="PS50287">
    <property type="entry name" value="SRCR_2"/>
    <property type="match status" value="3"/>
</dbReference>
<feature type="disulfide bond" evidence="13">
    <location>
        <begin position="8"/>
        <end position="69"/>
    </location>
</feature>
<keyword evidence="4" id="KW-0732">Signal</keyword>
<dbReference type="GO" id="GO:0016020">
    <property type="term" value="C:membrane"/>
    <property type="evidence" value="ECO:0007669"/>
    <property type="project" value="UniProtKB-SubCell"/>
</dbReference>
<dbReference type="InterPro" id="IPR036772">
    <property type="entry name" value="SRCR-like_dom_sf"/>
</dbReference>
<evidence type="ECO:0000256" key="2">
    <source>
        <dbReference type="ARBA" id="ARBA00022670"/>
    </source>
</evidence>
<dbReference type="PRINTS" id="PR00261">
    <property type="entry name" value="LDLRECEPTOR"/>
</dbReference>
<dbReference type="PROSITE" id="PS50068">
    <property type="entry name" value="LDLRA_2"/>
    <property type="match status" value="2"/>
</dbReference>
<keyword evidence="9" id="KW-0472">Membrane</keyword>
<evidence type="ECO:0000256" key="1">
    <source>
        <dbReference type="ARBA" id="ARBA00004167"/>
    </source>
</evidence>
<comment type="subcellular location">
    <subcellularLocation>
        <location evidence="1">Membrane</location>
        <topology evidence="1">Single-pass membrane protein</topology>
    </subcellularLocation>
</comment>
<keyword evidence="5" id="KW-0677">Repeat</keyword>
<dbReference type="Pfam" id="PF00057">
    <property type="entry name" value="Ldl_recept_a"/>
    <property type="match status" value="2"/>
</dbReference>
<feature type="disulfide bond" evidence="13">
    <location>
        <begin position="181"/>
        <end position="245"/>
    </location>
</feature>
<dbReference type="InterPro" id="IPR036055">
    <property type="entry name" value="LDL_receptor-like_sf"/>
</dbReference>
<feature type="disulfide bond" evidence="12">
    <location>
        <begin position="125"/>
        <end position="143"/>
    </location>
</feature>
<dbReference type="PROSITE" id="PS01209">
    <property type="entry name" value="LDLRA_1"/>
    <property type="match status" value="2"/>
</dbReference>
<dbReference type="Gene3D" id="3.10.250.10">
    <property type="entry name" value="SRCR-like domain"/>
    <property type="match status" value="3"/>
</dbReference>
<comment type="caution">
    <text evidence="14">The sequence shown here is derived from an EMBL/GenBank/DDBJ whole genome shotgun (WGS) entry which is preliminary data.</text>
</comment>
<dbReference type="InterPro" id="IPR002172">
    <property type="entry name" value="LDrepeatLR_classA_rpt"/>
</dbReference>
<evidence type="ECO:0000256" key="13">
    <source>
        <dbReference type="PROSITE-ProRule" id="PRU00196"/>
    </source>
</evidence>
<evidence type="ECO:0000256" key="5">
    <source>
        <dbReference type="ARBA" id="ARBA00022737"/>
    </source>
</evidence>
<evidence type="ECO:0000256" key="4">
    <source>
        <dbReference type="ARBA" id="ARBA00022729"/>
    </source>
</evidence>
<comment type="caution">
    <text evidence="13">Lacks conserved residue(s) required for the propagation of feature annotation.</text>
</comment>
<feature type="disulfide bond" evidence="13">
    <location>
        <begin position="396"/>
        <end position="406"/>
    </location>
</feature>
<feature type="disulfide bond" evidence="13">
    <location>
        <begin position="352"/>
        <end position="416"/>
    </location>
</feature>
<evidence type="ECO:0000313" key="14">
    <source>
        <dbReference type="EMBL" id="CAB4028560.1"/>
    </source>
</evidence>
<keyword evidence="15" id="KW-1185">Reference proteome</keyword>
<accession>A0A7D9JFZ4</accession>
<dbReference type="InterPro" id="IPR023415">
    <property type="entry name" value="LDLR_class-A_CS"/>
</dbReference>
<keyword evidence="2" id="KW-0645">Protease</keyword>
<evidence type="ECO:0000256" key="10">
    <source>
        <dbReference type="ARBA" id="ARBA00023157"/>
    </source>
</evidence>
<evidence type="ECO:0000256" key="6">
    <source>
        <dbReference type="ARBA" id="ARBA00022801"/>
    </source>
</evidence>
<proteinExistence type="predicted"/>
<dbReference type="PROSITE" id="PS00420">
    <property type="entry name" value="SRCR_1"/>
    <property type="match status" value="2"/>
</dbReference>
<evidence type="ECO:0000256" key="8">
    <source>
        <dbReference type="ARBA" id="ARBA00022989"/>
    </source>
</evidence>
<dbReference type="PRINTS" id="PR00258">
    <property type="entry name" value="SPERACTRCPTR"/>
</dbReference>
<feature type="disulfide bond" evidence="12">
    <location>
        <begin position="137"/>
        <end position="152"/>
    </location>
</feature>
<dbReference type="Gene3D" id="4.10.400.10">
    <property type="entry name" value="Low-density Lipoprotein Receptor"/>
    <property type="match status" value="2"/>
</dbReference>
<gene>
    <name evidence="14" type="ORF">PACLA_8A051851</name>
</gene>
<dbReference type="OrthoDB" id="6020543at2759"/>
<dbReference type="SMART" id="SM00192">
    <property type="entry name" value="LDLa"/>
    <property type="match status" value="2"/>
</dbReference>
<keyword evidence="6" id="KW-0378">Hydrolase</keyword>
<evidence type="ECO:0000256" key="7">
    <source>
        <dbReference type="ARBA" id="ARBA00022825"/>
    </source>
</evidence>
<evidence type="ECO:0000313" key="15">
    <source>
        <dbReference type="Proteomes" id="UP001152795"/>
    </source>
</evidence>
<dbReference type="PANTHER" id="PTHR48071:SF18">
    <property type="entry name" value="DELETED IN MALIGNANT BRAIN TUMORS 1 PROTEIN-RELATED"/>
    <property type="match status" value="1"/>
</dbReference>
<evidence type="ECO:0000256" key="3">
    <source>
        <dbReference type="ARBA" id="ARBA00022692"/>
    </source>
</evidence>
<dbReference type="Proteomes" id="UP001152795">
    <property type="component" value="Unassembled WGS sequence"/>
</dbReference>
<dbReference type="AlphaFoldDB" id="A0A7D9JFZ4"/>
<keyword evidence="7" id="KW-0720">Serine protease</keyword>
<protein>
    <submittedName>
        <fullName evidence="14">Deleted in malignant brain tumors 1 -like isoform X1</fullName>
    </submittedName>
</protein>
<organism evidence="14 15">
    <name type="scientific">Paramuricea clavata</name>
    <name type="common">Red gorgonian</name>
    <name type="synonym">Violescent sea-whip</name>
    <dbReference type="NCBI Taxonomy" id="317549"/>
    <lineage>
        <taxon>Eukaryota</taxon>
        <taxon>Metazoa</taxon>
        <taxon>Cnidaria</taxon>
        <taxon>Anthozoa</taxon>
        <taxon>Octocorallia</taxon>
        <taxon>Malacalcyonacea</taxon>
        <taxon>Plexauridae</taxon>
        <taxon>Paramuricea</taxon>
    </lineage>
</organism>
<dbReference type="SUPFAM" id="SSF57424">
    <property type="entry name" value="LDL receptor-like module"/>
    <property type="match status" value="2"/>
</dbReference>
<dbReference type="InterPro" id="IPR001190">
    <property type="entry name" value="SRCR"/>
</dbReference>
<sequence>MDYGHVVCRQLGFQKAVGIYYSGHFITETGPFWMDQVWCTGDESTLFSCRHWGWGNHQCYYNDAVGVECKGTRESSTVKPSSTANVQASSVITSPTAISSSVDQDESSTVTPTVQYCNSYFHFCCLNGQCIDRGDVCNGRNDCYDASDEVYCNLTDVRLAGGSHNEGRVEVYFNGTWGKVCSSNWRMDHGHVVCRQLGFQKAVGIYYSGNFIPETGPFWMDQVWCTGDESTLFSCRHWGWGNHQCYYNDAVGVQCKGTRGNSTVKPSTQGRPTPTWNATLASTTPRHCLSGAFQCRNGRCINKSRVCDKNNDCGDNSDELLSICSDVRLVGGSDHNEGRVEVYYKGKWGTICHDSWDINDAEVVCRQLGFQDAESSHKYSNFGGGTGQIWLGDVKCGGRESSLFSCRHNGWGSHLCGDNHNKDAGVRCSGSRGENR</sequence>
<dbReference type="GO" id="GO:0006508">
    <property type="term" value="P:proteolysis"/>
    <property type="evidence" value="ECO:0007669"/>
    <property type="project" value="UniProtKB-KW"/>
</dbReference>
<feature type="disulfide bond" evidence="12">
    <location>
        <begin position="288"/>
        <end position="300"/>
    </location>
</feature>
<keyword evidence="10 13" id="KW-1015">Disulfide bond</keyword>
<feature type="disulfide bond" evidence="13">
    <location>
        <begin position="39"/>
        <end position="49"/>
    </location>
</feature>